<gene>
    <name evidence="1" type="ORF">SAMN06296065_10679</name>
</gene>
<dbReference type="PANTHER" id="PTHR12993:SF11">
    <property type="entry name" value="N-ACETYLGLUCOSAMINYL-PHOSPHATIDYLINOSITOL DE-N-ACETYLASE"/>
    <property type="match status" value="1"/>
</dbReference>
<dbReference type="Proteomes" id="UP001157910">
    <property type="component" value="Unassembled WGS sequence"/>
</dbReference>
<dbReference type="Gene3D" id="3.40.50.10320">
    <property type="entry name" value="LmbE-like"/>
    <property type="match status" value="1"/>
</dbReference>
<dbReference type="Pfam" id="PF02585">
    <property type="entry name" value="PIG-L"/>
    <property type="match status" value="1"/>
</dbReference>
<dbReference type="SUPFAM" id="SSF102588">
    <property type="entry name" value="LmbE-like"/>
    <property type="match status" value="1"/>
</dbReference>
<dbReference type="PANTHER" id="PTHR12993">
    <property type="entry name" value="N-ACETYLGLUCOSAMINYL-PHOSPHATIDYLINOSITOL DE-N-ACETYLASE-RELATED"/>
    <property type="match status" value="1"/>
</dbReference>
<dbReference type="EMBL" id="FXUI01000006">
    <property type="protein sequence ID" value="SMP71881.1"/>
    <property type="molecule type" value="Genomic_DNA"/>
</dbReference>
<dbReference type="InterPro" id="IPR024078">
    <property type="entry name" value="LmbE-like_dom_sf"/>
</dbReference>
<protein>
    <submittedName>
        <fullName evidence="1">N-acetylglucosaminyl deacetylase, LmbE family</fullName>
    </submittedName>
</protein>
<evidence type="ECO:0000313" key="2">
    <source>
        <dbReference type="Proteomes" id="UP001157910"/>
    </source>
</evidence>
<sequence length="227" mass="24623">MGLEHFGRVLVIAPHPDDEILGCGGTMARLTGAGHEVHVAIVTLGREPAFPAEGVARVQDEARRAHALIGVHATHRLDLPAAALDTVAAAELNGALINLVNDVNPDTLLIPFLGDVHQDHQLTFLASMVAARPRSPKAPARILAYETLSETNWYAAPTTPAFVPNVFIDIQSTLERKLEAFSLFETQVKAFPDERSLLTIEALARLRGSAVFLRAAEAFMAIRMIER</sequence>
<accession>A0ABY1QHR9</accession>
<organism evidence="1 2">
    <name type="scientific">Novosphingobium panipatense</name>
    <dbReference type="NCBI Taxonomy" id="428991"/>
    <lineage>
        <taxon>Bacteria</taxon>
        <taxon>Pseudomonadati</taxon>
        <taxon>Pseudomonadota</taxon>
        <taxon>Alphaproteobacteria</taxon>
        <taxon>Sphingomonadales</taxon>
        <taxon>Sphingomonadaceae</taxon>
        <taxon>Novosphingobium</taxon>
    </lineage>
</organism>
<reference evidence="1 2" key="1">
    <citation type="submission" date="2017-05" db="EMBL/GenBank/DDBJ databases">
        <authorList>
            <person name="Varghese N."/>
            <person name="Submissions S."/>
        </authorList>
    </citation>
    <scope>NUCLEOTIDE SEQUENCE [LARGE SCALE GENOMIC DNA]</scope>
    <source>
        <strain evidence="1 2">SM16</strain>
    </source>
</reference>
<evidence type="ECO:0000313" key="1">
    <source>
        <dbReference type="EMBL" id="SMP71881.1"/>
    </source>
</evidence>
<dbReference type="InterPro" id="IPR003737">
    <property type="entry name" value="GlcNAc_PI_deacetylase-related"/>
</dbReference>
<proteinExistence type="predicted"/>
<keyword evidence="2" id="KW-1185">Reference proteome</keyword>
<comment type="caution">
    <text evidence="1">The sequence shown here is derived from an EMBL/GenBank/DDBJ whole genome shotgun (WGS) entry which is preliminary data.</text>
</comment>
<dbReference type="RefSeq" id="WP_103730838.1">
    <property type="nucleotide sequence ID" value="NZ_FXUI01000006.1"/>
</dbReference>
<name>A0ABY1QHR9_9SPHN</name>